<feature type="transmembrane region" description="Helical" evidence="7">
    <location>
        <begin position="80"/>
        <end position="97"/>
    </location>
</feature>
<feature type="binding site" evidence="7">
    <location>
        <position position="123"/>
    </location>
    <ligand>
        <name>a 1,2-diacyl-sn-glycero-3-phospho-(1'-sn-glycerol)</name>
        <dbReference type="ChEBI" id="CHEBI:64716"/>
    </ligand>
</feature>
<gene>
    <name evidence="7 8" type="primary">lgt</name>
    <name evidence="8" type="ORF">IAG03_12875</name>
</gene>
<proteinExistence type="inferred from homology"/>
<dbReference type="NCBIfam" id="TIGR00544">
    <property type="entry name" value="lgt"/>
    <property type="match status" value="1"/>
</dbReference>
<keyword evidence="9" id="KW-1185">Reference proteome</keyword>
<sequence length="247" mass="27892">MEGLNIAWYGIIIACGMVLGFALAINRCRKTGINKEHIYNLALWLIPVCIICARAYYVIFEWDNYKNDLLSVFEINRGGLAIYGGVLGGVAVALIYCKVKRISFWSLADTLMPSLVLGQAIGRWGNFVNQEAYGNQITNPSLCFFPYGVYVEEIDQWRQATFFYESALNLALLTAMLICCPHFRRKGYLLPFYMIGYGTIRLFVAGLRSDSLYLLPGIRVSQVLSGCLIILGIVILFIIRKRQAVRQ</sequence>
<feature type="transmembrane region" description="Helical" evidence="7">
    <location>
        <begin position="219"/>
        <end position="239"/>
    </location>
</feature>
<evidence type="ECO:0000313" key="8">
    <source>
        <dbReference type="EMBL" id="MBC8534854.1"/>
    </source>
</evidence>
<dbReference type="InterPro" id="IPR001640">
    <property type="entry name" value="Lgt"/>
</dbReference>
<evidence type="ECO:0000256" key="2">
    <source>
        <dbReference type="ARBA" id="ARBA00022475"/>
    </source>
</evidence>
<dbReference type="PROSITE" id="PS01311">
    <property type="entry name" value="LGT"/>
    <property type="match status" value="1"/>
</dbReference>
<accession>A0A926DCL4</accession>
<feature type="transmembrane region" description="Helical" evidence="7">
    <location>
        <begin position="38"/>
        <end position="60"/>
    </location>
</feature>
<keyword evidence="5 7" id="KW-1133">Transmembrane helix</keyword>
<comment type="similarity">
    <text evidence="1 7">Belongs to the Lgt family.</text>
</comment>
<feature type="transmembrane region" description="Helical" evidence="7">
    <location>
        <begin position="187"/>
        <end position="207"/>
    </location>
</feature>
<evidence type="ECO:0000313" key="9">
    <source>
        <dbReference type="Proteomes" id="UP000651482"/>
    </source>
</evidence>
<name>A0A926DCL4_9FIRM</name>
<feature type="transmembrane region" description="Helical" evidence="7">
    <location>
        <begin position="6"/>
        <end position="26"/>
    </location>
</feature>
<evidence type="ECO:0000256" key="3">
    <source>
        <dbReference type="ARBA" id="ARBA00022679"/>
    </source>
</evidence>
<evidence type="ECO:0000256" key="5">
    <source>
        <dbReference type="ARBA" id="ARBA00022989"/>
    </source>
</evidence>
<protein>
    <recommendedName>
        <fullName evidence="7">Phosphatidylglycerol--prolipoprotein diacylglyceryl transferase</fullName>
        <ecNumber evidence="7">2.5.1.145</ecNumber>
    </recommendedName>
</protein>
<comment type="function">
    <text evidence="7">Catalyzes the transfer of the diacylglyceryl group from phosphatidylglycerol to the sulfhydryl group of the N-terminal cysteine of a prolipoprotein, the first step in the formation of mature lipoproteins.</text>
</comment>
<evidence type="ECO:0000256" key="4">
    <source>
        <dbReference type="ARBA" id="ARBA00022692"/>
    </source>
</evidence>
<comment type="caution">
    <text evidence="8">The sequence shown here is derived from an EMBL/GenBank/DDBJ whole genome shotgun (WGS) entry which is preliminary data.</text>
</comment>
<comment type="pathway">
    <text evidence="7">Protein modification; lipoprotein biosynthesis (diacylglyceryl transfer).</text>
</comment>
<evidence type="ECO:0000256" key="1">
    <source>
        <dbReference type="ARBA" id="ARBA00007150"/>
    </source>
</evidence>
<dbReference type="GO" id="GO:0008961">
    <property type="term" value="F:phosphatidylglycerol-prolipoprotein diacylglyceryl transferase activity"/>
    <property type="evidence" value="ECO:0007669"/>
    <property type="project" value="UniProtKB-UniRule"/>
</dbReference>
<dbReference type="Proteomes" id="UP000651482">
    <property type="component" value="Unassembled WGS sequence"/>
</dbReference>
<keyword evidence="6 7" id="KW-0472">Membrane</keyword>
<comment type="catalytic activity">
    <reaction evidence="7">
        <text>L-cysteinyl-[prolipoprotein] + a 1,2-diacyl-sn-glycero-3-phospho-(1'-sn-glycerol) = an S-1,2-diacyl-sn-glyceryl-L-cysteinyl-[prolipoprotein] + sn-glycerol 1-phosphate + H(+)</text>
        <dbReference type="Rhea" id="RHEA:56712"/>
        <dbReference type="Rhea" id="RHEA-COMP:14679"/>
        <dbReference type="Rhea" id="RHEA-COMP:14680"/>
        <dbReference type="ChEBI" id="CHEBI:15378"/>
        <dbReference type="ChEBI" id="CHEBI:29950"/>
        <dbReference type="ChEBI" id="CHEBI:57685"/>
        <dbReference type="ChEBI" id="CHEBI:64716"/>
        <dbReference type="ChEBI" id="CHEBI:140658"/>
        <dbReference type="EC" id="2.5.1.145"/>
    </reaction>
</comment>
<dbReference type="Pfam" id="PF01790">
    <property type="entry name" value="LGT"/>
    <property type="match status" value="1"/>
</dbReference>
<organism evidence="8 9">
    <name type="scientific">Yeguia hominis</name>
    <dbReference type="NCBI Taxonomy" id="2763662"/>
    <lineage>
        <taxon>Bacteria</taxon>
        <taxon>Bacillati</taxon>
        <taxon>Bacillota</taxon>
        <taxon>Clostridia</taxon>
        <taxon>Eubacteriales</taxon>
        <taxon>Yeguiaceae</taxon>
        <taxon>Yeguia</taxon>
    </lineage>
</organism>
<dbReference type="HAMAP" id="MF_01147">
    <property type="entry name" value="Lgt"/>
    <property type="match status" value="1"/>
</dbReference>
<reference evidence="8" key="1">
    <citation type="submission" date="2020-08" db="EMBL/GenBank/DDBJ databases">
        <title>Genome public.</title>
        <authorList>
            <person name="Liu C."/>
            <person name="Sun Q."/>
        </authorList>
    </citation>
    <scope>NUCLEOTIDE SEQUENCE</scope>
    <source>
        <strain evidence="8">NSJ-40</strain>
    </source>
</reference>
<dbReference type="EC" id="2.5.1.145" evidence="7"/>
<keyword evidence="4 7" id="KW-0812">Transmembrane</keyword>
<dbReference type="PANTHER" id="PTHR30589">
    <property type="entry name" value="PROLIPOPROTEIN DIACYLGLYCERYL TRANSFERASE"/>
    <property type="match status" value="1"/>
</dbReference>
<dbReference type="GO" id="GO:0042158">
    <property type="term" value="P:lipoprotein biosynthetic process"/>
    <property type="evidence" value="ECO:0007669"/>
    <property type="project" value="UniProtKB-UniRule"/>
</dbReference>
<dbReference type="AlphaFoldDB" id="A0A926DCL4"/>
<keyword evidence="2 7" id="KW-1003">Cell membrane</keyword>
<keyword evidence="3 7" id="KW-0808">Transferase</keyword>
<evidence type="ECO:0000256" key="6">
    <source>
        <dbReference type="ARBA" id="ARBA00023136"/>
    </source>
</evidence>
<dbReference type="EMBL" id="JACRSN010000025">
    <property type="protein sequence ID" value="MBC8534854.1"/>
    <property type="molecule type" value="Genomic_DNA"/>
</dbReference>
<comment type="subcellular location">
    <subcellularLocation>
        <location evidence="7">Cell membrane</location>
        <topology evidence="7">Multi-pass membrane protein</topology>
    </subcellularLocation>
</comment>
<dbReference type="GO" id="GO:0005886">
    <property type="term" value="C:plasma membrane"/>
    <property type="evidence" value="ECO:0007669"/>
    <property type="project" value="UniProtKB-SubCell"/>
</dbReference>
<evidence type="ECO:0000256" key="7">
    <source>
        <dbReference type="HAMAP-Rule" id="MF_01147"/>
    </source>
</evidence>
<dbReference type="PANTHER" id="PTHR30589:SF0">
    <property type="entry name" value="PHOSPHATIDYLGLYCEROL--PROLIPOPROTEIN DIACYLGLYCERYL TRANSFERASE"/>
    <property type="match status" value="1"/>
</dbReference>